<dbReference type="AlphaFoldDB" id="A0AB34ICH4"/>
<organism evidence="2 3">
    <name type="scientific">Prymnesium parvum</name>
    <name type="common">Toxic golden alga</name>
    <dbReference type="NCBI Taxonomy" id="97485"/>
    <lineage>
        <taxon>Eukaryota</taxon>
        <taxon>Haptista</taxon>
        <taxon>Haptophyta</taxon>
        <taxon>Prymnesiophyceae</taxon>
        <taxon>Prymnesiales</taxon>
        <taxon>Prymnesiaceae</taxon>
        <taxon>Prymnesium</taxon>
    </lineage>
</organism>
<feature type="compositionally biased region" description="Low complexity" evidence="1">
    <location>
        <begin position="40"/>
        <end position="57"/>
    </location>
</feature>
<accession>A0AB34ICH4</accession>
<name>A0AB34ICH4_PRYPA</name>
<dbReference type="EMBL" id="JBGBPQ010000032">
    <property type="protein sequence ID" value="KAL1495471.1"/>
    <property type="molecule type" value="Genomic_DNA"/>
</dbReference>
<evidence type="ECO:0000313" key="2">
    <source>
        <dbReference type="EMBL" id="KAL1495471.1"/>
    </source>
</evidence>
<protein>
    <submittedName>
        <fullName evidence="2">Uncharacterized protein</fullName>
    </submittedName>
</protein>
<keyword evidence="3" id="KW-1185">Reference proteome</keyword>
<evidence type="ECO:0000256" key="1">
    <source>
        <dbReference type="SAM" id="MobiDB-lite"/>
    </source>
</evidence>
<evidence type="ECO:0000313" key="3">
    <source>
        <dbReference type="Proteomes" id="UP001515480"/>
    </source>
</evidence>
<sequence>MWRNAPAAEMEWAMVMGCDAVERLERRAHARTCRRKSCEDSCGASPSQSSSSNYSLETPPPYAVACSMPSATERTSPDRHVTFAPEATVCLVERLSRAAIVGNARDPDDPDFCSLGMKRDLRLSGLRHGLETRLLRLVLCSWRHTCRERRAARELSRRRRGCLDPQPLKEKAMDAVDLDPWAGLGACTFAAVVLDGIVFSQPLAQLPAASAHLETCVENLGVLD</sequence>
<proteinExistence type="predicted"/>
<comment type="caution">
    <text evidence="2">The sequence shown here is derived from an EMBL/GenBank/DDBJ whole genome shotgun (WGS) entry which is preliminary data.</text>
</comment>
<feature type="region of interest" description="Disordered" evidence="1">
    <location>
        <begin position="38"/>
        <end position="57"/>
    </location>
</feature>
<gene>
    <name evidence="2" type="ORF">AB1Y20_016837</name>
</gene>
<dbReference type="Proteomes" id="UP001515480">
    <property type="component" value="Unassembled WGS sequence"/>
</dbReference>
<reference evidence="2 3" key="1">
    <citation type="journal article" date="2024" name="Science">
        <title>Giant polyketide synthase enzymes in the biosynthesis of giant marine polyether toxins.</title>
        <authorList>
            <person name="Fallon T.R."/>
            <person name="Shende V.V."/>
            <person name="Wierzbicki I.H."/>
            <person name="Pendleton A.L."/>
            <person name="Watervoot N.F."/>
            <person name="Auber R.P."/>
            <person name="Gonzalez D.J."/>
            <person name="Wisecaver J.H."/>
            <person name="Moore B.S."/>
        </authorList>
    </citation>
    <scope>NUCLEOTIDE SEQUENCE [LARGE SCALE GENOMIC DNA]</scope>
    <source>
        <strain evidence="2 3">12B1</strain>
    </source>
</reference>